<dbReference type="InterPro" id="IPR016181">
    <property type="entry name" value="Acyl_CoA_acyltransferase"/>
</dbReference>
<evidence type="ECO:0000313" key="2">
    <source>
        <dbReference type="EMBL" id="MBN0042989.1"/>
    </source>
</evidence>
<dbReference type="SUPFAM" id="SSF55729">
    <property type="entry name" value="Acyl-CoA N-acyltransferases (Nat)"/>
    <property type="match status" value="1"/>
</dbReference>
<feature type="domain" description="N-acetyltransferase" evidence="1">
    <location>
        <begin position="19"/>
        <end position="188"/>
    </location>
</feature>
<dbReference type="EMBL" id="JAFFZS010000001">
    <property type="protein sequence ID" value="MBN0042989.1"/>
    <property type="molecule type" value="Genomic_DNA"/>
</dbReference>
<gene>
    <name evidence="2" type="ORF">JS756_02430</name>
</gene>
<evidence type="ECO:0000259" key="1">
    <source>
        <dbReference type="PROSITE" id="PS51186"/>
    </source>
</evidence>
<organism evidence="2 3">
    <name type="scientific">Streptomyces actuosus</name>
    <dbReference type="NCBI Taxonomy" id="1885"/>
    <lineage>
        <taxon>Bacteria</taxon>
        <taxon>Bacillati</taxon>
        <taxon>Actinomycetota</taxon>
        <taxon>Actinomycetes</taxon>
        <taxon>Kitasatosporales</taxon>
        <taxon>Streptomycetaceae</taxon>
        <taxon>Streptomyces</taxon>
    </lineage>
</organism>
<dbReference type="PANTHER" id="PTHR43441:SF10">
    <property type="entry name" value="ACETYLTRANSFERASE"/>
    <property type="match status" value="1"/>
</dbReference>
<comment type="caution">
    <text evidence="2">The sequence shown here is derived from an EMBL/GenBank/DDBJ whole genome shotgun (WGS) entry which is preliminary data.</text>
</comment>
<dbReference type="Pfam" id="PF13302">
    <property type="entry name" value="Acetyltransf_3"/>
    <property type="match status" value="1"/>
</dbReference>
<evidence type="ECO:0000313" key="3">
    <source>
        <dbReference type="Proteomes" id="UP000788262"/>
    </source>
</evidence>
<accession>A0ABS2VIS7</accession>
<sequence length="190" mass="20690">MDLPTVRLEAPATSTAPALALRPWRLADAADLAALGRDDALRRWTGFPVEDETSAERWLREQIRGRETRRRFAFAVTEPRADGARDDLVGHVVLKYGTPGLPVAEVGYWTAAHARGRHVASRALRALTVWAFDAFGAEGPARLELVHQVDNAASCRVARACGYDLVTVLPAVPPAHPLDGHLHARTAPAR</sequence>
<protein>
    <submittedName>
        <fullName evidence="2">GNAT family N-acetyltransferase</fullName>
    </submittedName>
</protein>
<dbReference type="PROSITE" id="PS51186">
    <property type="entry name" value="GNAT"/>
    <property type="match status" value="1"/>
</dbReference>
<keyword evidence="3" id="KW-1185">Reference proteome</keyword>
<dbReference type="InterPro" id="IPR051908">
    <property type="entry name" value="Ribosomal_N-acetyltransferase"/>
</dbReference>
<reference evidence="2 3" key="1">
    <citation type="submission" date="2021-02" db="EMBL/GenBank/DDBJ databases">
        <title>Whole genome sequencing of Streptomyces actuosus VRA1.</title>
        <authorList>
            <person name="Sen G."/>
            <person name="Sen A."/>
        </authorList>
    </citation>
    <scope>NUCLEOTIDE SEQUENCE [LARGE SCALE GENOMIC DNA]</scope>
    <source>
        <strain evidence="2 3">VRA1</strain>
    </source>
</reference>
<name>A0ABS2VIS7_STRAS</name>
<dbReference type="RefSeq" id="WP_205381194.1">
    <property type="nucleotide sequence ID" value="NZ_JAFFZS010000001.1"/>
</dbReference>
<proteinExistence type="predicted"/>
<dbReference type="InterPro" id="IPR000182">
    <property type="entry name" value="GNAT_dom"/>
</dbReference>
<dbReference type="Proteomes" id="UP000788262">
    <property type="component" value="Unassembled WGS sequence"/>
</dbReference>
<dbReference type="Gene3D" id="3.40.630.30">
    <property type="match status" value="1"/>
</dbReference>
<dbReference type="PANTHER" id="PTHR43441">
    <property type="entry name" value="RIBOSOMAL-PROTEIN-SERINE ACETYLTRANSFERASE"/>
    <property type="match status" value="1"/>
</dbReference>